<name>A0A6A6G2V8_9PEZI</name>
<reference evidence="3" key="1">
    <citation type="journal article" date="2020" name="Stud. Mycol.">
        <title>101 Dothideomycetes genomes: A test case for predicting lifestyles and emergence of pathogens.</title>
        <authorList>
            <person name="Haridas S."/>
            <person name="Albert R."/>
            <person name="Binder M."/>
            <person name="Bloem J."/>
            <person name="LaButti K."/>
            <person name="Salamov A."/>
            <person name="Andreopoulos B."/>
            <person name="Baker S."/>
            <person name="Barry K."/>
            <person name="Bills G."/>
            <person name="Bluhm B."/>
            <person name="Cannon C."/>
            <person name="Castanera R."/>
            <person name="Culley D."/>
            <person name="Daum C."/>
            <person name="Ezra D."/>
            <person name="Gonzalez J."/>
            <person name="Henrissat B."/>
            <person name="Kuo A."/>
            <person name="Liang C."/>
            <person name="Lipzen A."/>
            <person name="Lutzoni F."/>
            <person name="Magnuson J."/>
            <person name="Mondo S."/>
            <person name="Nolan M."/>
            <person name="Ohm R."/>
            <person name="Pangilinan J."/>
            <person name="Park H.-J."/>
            <person name="Ramirez L."/>
            <person name="Alfaro M."/>
            <person name="Sun H."/>
            <person name="Tritt A."/>
            <person name="Yoshinaga Y."/>
            <person name="Zwiers L.-H."/>
            <person name="Turgeon B."/>
            <person name="Goodwin S."/>
            <person name="Spatafora J."/>
            <person name="Crous P."/>
            <person name="Grigoriev I."/>
        </authorList>
    </citation>
    <scope>NUCLEOTIDE SEQUENCE [LARGE SCALE GENOMIC DNA]</scope>
    <source>
        <strain evidence="3">CECT 20119</strain>
    </source>
</reference>
<dbReference type="AlphaFoldDB" id="A0A6A6G2V8"/>
<gene>
    <name evidence="2" type="ORF">BDZ85DRAFT_284952</name>
</gene>
<organism evidence="2 3">
    <name type="scientific">Elsinoe ampelina</name>
    <dbReference type="NCBI Taxonomy" id="302913"/>
    <lineage>
        <taxon>Eukaryota</taxon>
        <taxon>Fungi</taxon>
        <taxon>Dikarya</taxon>
        <taxon>Ascomycota</taxon>
        <taxon>Pezizomycotina</taxon>
        <taxon>Dothideomycetes</taxon>
        <taxon>Dothideomycetidae</taxon>
        <taxon>Myriangiales</taxon>
        <taxon>Elsinoaceae</taxon>
        <taxon>Elsinoe</taxon>
    </lineage>
</organism>
<keyword evidence="3" id="KW-1185">Reference proteome</keyword>
<sequence length="199" mass="20625">MPTSGQEDNVLLDAPSGEDAITVALPDLPEFATSQRAILGSETSSSPPAATIEHSAFGLSLPVIKIESTSADPTSGVTTILNSDAFSSPPIPTVKSPVFRSSPPVTTIEYHDVPGHDARSISGVSTIENSDARITSSVSTLDTPNADASTETLVKVTGRTGSWTWARSRSRSRSMSITGETVGQKRQGMAVNGKGLGGK</sequence>
<feature type="region of interest" description="Disordered" evidence="1">
    <location>
        <begin position="82"/>
        <end position="103"/>
    </location>
</feature>
<evidence type="ECO:0000313" key="2">
    <source>
        <dbReference type="EMBL" id="KAF2219984.1"/>
    </source>
</evidence>
<proteinExistence type="predicted"/>
<evidence type="ECO:0000256" key="1">
    <source>
        <dbReference type="SAM" id="MobiDB-lite"/>
    </source>
</evidence>
<accession>A0A6A6G2V8</accession>
<evidence type="ECO:0000313" key="3">
    <source>
        <dbReference type="Proteomes" id="UP000799538"/>
    </source>
</evidence>
<feature type="region of interest" description="Disordered" evidence="1">
    <location>
        <begin position="164"/>
        <end position="199"/>
    </location>
</feature>
<protein>
    <submittedName>
        <fullName evidence="2">Uncharacterized protein</fullName>
    </submittedName>
</protein>
<dbReference type="EMBL" id="ML992514">
    <property type="protein sequence ID" value="KAF2219984.1"/>
    <property type="molecule type" value="Genomic_DNA"/>
</dbReference>
<dbReference type="Proteomes" id="UP000799538">
    <property type="component" value="Unassembled WGS sequence"/>
</dbReference>